<dbReference type="eggNOG" id="KOG0434">
    <property type="taxonomic scope" value="Eukaryota"/>
</dbReference>
<dbReference type="GO" id="GO:0005524">
    <property type="term" value="F:ATP binding"/>
    <property type="evidence" value="ECO:0007669"/>
    <property type="project" value="UniProtKB-KW"/>
</dbReference>
<evidence type="ECO:0000256" key="2">
    <source>
        <dbReference type="ARBA" id="ARBA00013165"/>
    </source>
</evidence>
<dbReference type="PRINTS" id="PR00984">
    <property type="entry name" value="TRNASYNTHILE"/>
</dbReference>
<dbReference type="GeneID" id="19011863"/>
<dbReference type="NCBIfam" id="TIGR00392">
    <property type="entry name" value="ileS"/>
    <property type="match status" value="1"/>
</dbReference>
<dbReference type="RefSeq" id="XP_007509126.1">
    <property type="nucleotide sequence ID" value="XM_007509064.1"/>
</dbReference>
<dbReference type="GO" id="GO:0006428">
    <property type="term" value="P:isoleucyl-tRNA aminoacylation"/>
    <property type="evidence" value="ECO:0007669"/>
    <property type="project" value="InterPro"/>
</dbReference>
<evidence type="ECO:0000256" key="9">
    <source>
        <dbReference type="ARBA" id="ARBA00048359"/>
    </source>
</evidence>
<dbReference type="EC" id="6.1.1.5" evidence="2"/>
<evidence type="ECO:0000256" key="3">
    <source>
        <dbReference type="ARBA" id="ARBA00022598"/>
    </source>
</evidence>
<dbReference type="KEGG" id="bpg:Bathy14g02380"/>
<feature type="domain" description="Methionyl/Valyl/Leucyl/Isoleucyl-tRNA synthetase anticodon-binding" evidence="12">
    <location>
        <begin position="708"/>
        <end position="857"/>
    </location>
</feature>
<dbReference type="InterPro" id="IPR001412">
    <property type="entry name" value="aa-tRNA-synth_I_CS"/>
</dbReference>
<dbReference type="InterPro" id="IPR009008">
    <property type="entry name" value="Val/Leu/Ile-tRNA-synth_edit"/>
</dbReference>
<evidence type="ECO:0000259" key="11">
    <source>
        <dbReference type="Pfam" id="PF00133"/>
    </source>
</evidence>
<dbReference type="InterPro" id="IPR023586">
    <property type="entry name" value="Ile-tRNA-ligase_type2"/>
</dbReference>
<dbReference type="InterPro" id="IPR033709">
    <property type="entry name" value="Anticodon_Ile_ABEc"/>
</dbReference>
<dbReference type="SUPFAM" id="SSF50677">
    <property type="entry name" value="ValRS/IleRS/LeuRS editing domain"/>
    <property type="match status" value="1"/>
</dbReference>
<dbReference type="Pfam" id="PF00133">
    <property type="entry name" value="tRNA-synt_1"/>
    <property type="match status" value="1"/>
</dbReference>
<evidence type="ECO:0000259" key="12">
    <source>
        <dbReference type="Pfam" id="PF08264"/>
    </source>
</evidence>
<evidence type="ECO:0000313" key="14">
    <source>
        <dbReference type="Proteomes" id="UP000198341"/>
    </source>
</evidence>
<evidence type="ECO:0000256" key="10">
    <source>
        <dbReference type="RuleBase" id="RU363035"/>
    </source>
</evidence>
<dbReference type="InterPro" id="IPR014729">
    <property type="entry name" value="Rossmann-like_a/b/a_fold"/>
</dbReference>
<dbReference type="FunFam" id="3.40.50.620:FF:000133">
    <property type="entry name" value="Isoleucyl-tRNA synthetase, cytoplasmic"/>
    <property type="match status" value="1"/>
</dbReference>
<dbReference type="InterPro" id="IPR009080">
    <property type="entry name" value="tRNAsynth_Ia_anticodon-bd"/>
</dbReference>
<keyword evidence="6 10" id="KW-0648">Protein biosynthesis</keyword>
<sequence>MSNHTLNDVEEGKDYSFPLQEEAILQLWEETDAFHQQLKLSEGRPDFVFYDGPPFATGLPHYGHILAGTIKDVITRYASATGFHVIRRFGWDCHGLPVEYEIDKKLGIKSKSDVLNMGIGVYNEECRKIVMRYAREWEQTITRSGRWIDFRHDYKTLDLNFMESVWWVFKTLFDKNLVYRGFKVMPYSTACNTPISNFEAGLDYRDVSDPAVLVSFPVMDCDFKSSFVAWTTTPWTLPSNLALCLNPQLIYVYLKDPLGTVLIVAKSCISVIPGAMNKKKKLSDGWEICKEVAGEELKDLRYEPLFTIFEAEMKDTAFRVCIDDYVTEGSGTGVVHQAPAYGEDDYRVCLAHGIISKGGTLPDPVDDNGCFCSPIPEELIGRNVKDADKDIIKILKEMNRLVDSSRIVHSYPFCWRSHTPLIYKAVASYFVKVEDLKEKLLENNKQTHWVPSHVKEKRFHNWLENVHDWSISRNRFWGTPIPVWTSPDGEEIRVIGSVEELERLSGEKVSDLHRHFIDHLEIPSSRGTDYPSLRRVEDVFDCWFESGSMPYAQQHYPFENNQYFETNFPADFVAEGLDQTRGWFYTLMVLSTALFDRPAFKNLICNGLVLASDGKKMSKSLKNYPDPSKILNEYGADALRLYLINSPVVRAEPLRFKEEGVFSILKNVFLPWYNAYRFLVQNVRRVEKEKQTLFIPDIESDTKLNVLDRWIISESNTLVGFIRAEMEGYRLYTVVPRLINFIEQLTNIYVRFNRGRLKGKDGESDCQAALSVLFYVLVLLCRAMSPFTPFFVEKMYQNLRHCLESSQNSIHFESFPEMQEGAHDVRIEASVKCMQNIIELGRTVRERKKMPLKLPLSSMTIVHKDAVLLQDIFSSLKSYITSELNVRDISVSSDPLQYADLRAEPNFTLLGKRLGKKMGSISKIIKNMSTETVMAFQTDGAISLEDEMIDISEVVLRYEFKNLANSNNIEAILGEDGLMILMDMEVHEELVDACIAREIVNRIQKLRKQISLKFDDDVRIYYQIIPGQSKKLSDDLMRVLSVFKTYFDENLGTIPEVESEKSTSKVLLTQDSVTLSSGISFELKLCKPVVKIDSELLLQTCNHDFDLYTSFKALILSRDYSNLRSDFQKSNNILTLECDGQKINVQIGVELQF</sequence>
<dbReference type="GO" id="GO:0000049">
    <property type="term" value="F:tRNA binding"/>
    <property type="evidence" value="ECO:0007669"/>
    <property type="project" value="InterPro"/>
</dbReference>
<accession>K8FCK1</accession>
<evidence type="ECO:0000256" key="1">
    <source>
        <dbReference type="ARBA" id="ARBA00005594"/>
    </source>
</evidence>
<evidence type="ECO:0000256" key="8">
    <source>
        <dbReference type="ARBA" id="ARBA00032665"/>
    </source>
</evidence>
<dbReference type="AlphaFoldDB" id="K8FCK1"/>
<keyword evidence="14" id="KW-1185">Reference proteome</keyword>
<comment type="catalytic activity">
    <reaction evidence="9">
        <text>tRNA(Ile) + L-isoleucine + ATP = L-isoleucyl-tRNA(Ile) + AMP + diphosphate</text>
        <dbReference type="Rhea" id="RHEA:11060"/>
        <dbReference type="Rhea" id="RHEA-COMP:9666"/>
        <dbReference type="Rhea" id="RHEA-COMP:9695"/>
        <dbReference type="ChEBI" id="CHEBI:30616"/>
        <dbReference type="ChEBI" id="CHEBI:33019"/>
        <dbReference type="ChEBI" id="CHEBI:58045"/>
        <dbReference type="ChEBI" id="CHEBI:78442"/>
        <dbReference type="ChEBI" id="CHEBI:78528"/>
        <dbReference type="ChEBI" id="CHEBI:456215"/>
        <dbReference type="EC" id="6.1.1.5"/>
    </reaction>
</comment>
<evidence type="ECO:0000256" key="5">
    <source>
        <dbReference type="ARBA" id="ARBA00022840"/>
    </source>
</evidence>
<dbReference type="PANTHER" id="PTHR42780">
    <property type="entry name" value="SOLEUCYL-TRNA SYNTHETASE"/>
    <property type="match status" value="1"/>
</dbReference>
<evidence type="ECO:0000313" key="13">
    <source>
        <dbReference type="EMBL" id="CCO19583.1"/>
    </source>
</evidence>
<dbReference type="InterPro" id="IPR013155">
    <property type="entry name" value="M/V/L/I-tRNA-synth_anticd-bd"/>
</dbReference>
<dbReference type="InterPro" id="IPR002301">
    <property type="entry name" value="Ile-tRNA-ligase"/>
</dbReference>
<dbReference type="FunFam" id="1.10.730.10:FF:000004">
    <property type="entry name" value="Isoleucyl-tRNA synthetase, cytoplasmic"/>
    <property type="match status" value="1"/>
</dbReference>
<dbReference type="Gene3D" id="1.10.730.10">
    <property type="entry name" value="Isoleucyl-tRNA Synthetase, Domain 1"/>
    <property type="match status" value="1"/>
</dbReference>
<dbReference type="CDD" id="cd00818">
    <property type="entry name" value="IleRS_core"/>
    <property type="match status" value="1"/>
</dbReference>
<dbReference type="Pfam" id="PF08264">
    <property type="entry name" value="Anticodon_1"/>
    <property type="match status" value="1"/>
</dbReference>
<evidence type="ECO:0000256" key="4">
    <source>
        <dbReference type="ARBA" id="ARBA00022741"/>
    </source>
</evidence>
<proteinExistence type="inferred from homology"/>
<dbReference type="Pfam" id="PF19302">
    <property type="entry name" value="DUF5915"/>
    <property type="match status" value="1"/>
</dbReference>
<dbReference type="Gene3D" id="3.90.740.10">
    <property type="entry name" value="Valyl/Leucyl/Isoleucyl-tRNA synthetase, editing domain"/>
    <property type="match status" value="1"/>
</dbReference>
<dbReference type="STRING" id="41875.K8FCK1"/>
<gene>
    <name evidence="13" type="primary">IleS</name>
    <name evidence="13" type="ordered locus">Bathy14g02380</name>
</gene>
<dbReference type="GO" id="GO:0009791">
    <property type="term" value="P:post-embryonic development"/>
    <property type="evidence" value="ECO:0007669"/>
    <property type="project" value="UniProtKB-ARBA"/>
</dbReference>
<name>K8FCK1_9CHLO</name>
<organism evidence="13 14">
    <name type="scientific">Bathycoccus prasinos</name>
    <dbReference type="NCBI Taxonomy" id="41875"/>
    <lineage>
        <taxon>Eukaryota</taxon>
        <taxon>Viridiplantae</taxon>
        <taxon>Chlorophyta</taxon>
        <taxon>Mamiellophyceae</taxon>
        <taxon>Mamiellales</taxon>
        <taxon>Bathycoccaceae</taxon>
        <taxon>Bathycoccus</taxon>
    </lineage>
</organism>
<keyword evidence="4 10" id="KW-0547">Nucleotide-binding</keyword>
<keyword evidence="7 10" id="KW-0030">Aminoacyl-tRNA synthetase</keyword>
<dbReference type="GO" id="GO:0004822">
    <property type="term" value="F:isoleucine-tRNA ligase activity"/>
    <property type="evidence" value="ECO:0007669"/>
    <property type="project" value="UniProtKB-EC"/>
</dbReference>
<evidence type="ECO:0000256" key="6">
    <source>
        <dbReference type="ARBA" id="ARBA00022917"/>
    </source>
</evidence>
<feature type="domain" description="Aminoacyl-tRNA synthetase class Ia" evidence="11">
    <location>
        <begin position="24"/>
        <end position="652"/>
    </location>
</feature>
<dbReference type="CDD" id="cd07961">
    <property type="entry name" value="Anticodon_Ia_Ile_ABEc"/>
    <property type="match status" value="1"/>
</dbReference>
<protein>
    <recommendedName>
        <fullName evidence="2">isoleucine--tRNA ligase</fullName>
        <ecNumber evidence="2">6.1.1.5</ecNumber>
    </recommendedName>
    <alternativeName>
        <fullName evidence="8">Isoleucyl-tRNA synthetase</fullName>
    </alternativeName>
</protein>
<dbReference type="GO" id="GO:0048608">
    <property type="term" value="P:reproductive structure development"/>
    <property type="evidence" value="ECO:0007669"/>
    <property type="project" value="UniProtKB-ARBA"/>
</dbReference>
<comment type="similarity">
    <text evidence="1 10">Belongs to the class-I aminoacyl-tRNA synthetase family.</text>
</comment>
<dbReference type="OrthoDB" id="1706657at2759"/>
<dbReference type="HAMAP" id="MF_02003">
    <property type="entry name" value="Ile_tRNA_synth_type2"/>
    <property type="match status" value="1"/>
</dbReference>
<evidence type="ECO:0000256" key="7">
    <source>
        <dbReference type="ARBA" id="ARBA00023146"/>
    </source>
</evidence>
<dbReference type="InterPro" id="IPR002300">
    <property type="entry name" value="aa-tRNA-synth_Ia"/>
</dbReference>
<reference evidence="13 14" key="1">
    <citation type="submission" date="2011-10" db="EMBL/GenBank/DDBJ databases">
        <authorList>
            <person name="Genoscope - CEA"/>
        </authorList>
    </citation>
    <scope>NUCLEOTIDE SEQUENCE [LARGE SCALE GENOMIC DNA]</scope>
    <source>
        <strain evidence="13 14">RCC 1105</strain>
    </source>
</reference>
<dbReference type="Proteomes" id="UP000198341">
    <property type="component" value="Chromosome 14"/>
</dbReference>
<dbReference type="Gene3D" id="3.40.50.620">
    <property type="entry name" value="HUPs"/>
    <property type="match status" value="2"/>
</dbReference>
<dbReference type="SUPFAM" id="SSF52374">
    <property type="entry name" value="Nucleotidylyl transferase"/>
    <property type="match status" value="1"/>
</dbReference>
<keyword evidence="5 10" id="KW-0067">ATP-binding</keyword>
<dbReference type="EMBL" id="FO082265">
    <property type="protein sequence ID" value="CCO19583.1"/>
    <property type="molecule type" value="Genomic_DNA"/>
</dbReference>
<dbReference type="PANTHER" id="PTHR42780:SF1">
    <property type="entry name" value="ISOLEUCINE--TRNA LIGASE, CYTOPLASMIC"/>
    <property type="match status" value="1"/>
</dbReference>
<dbReference type="GO" id="GO:0002161">
    <property type="term" value="F:aminoacyl-tRNA deacylase activity"/>
    <property type="evidence" value="ECO:0007669"/>
    <property type="project" value="InterPro"/>
</dbReference>
<dbReference type="PROSITE" id="PS00178">
    <property type="entry name" value="AA_TRNA_LIGASE_I"/>
    <property type="match status" value="1"/>
</dbReference>
<dbReference type="FunFam" id="3.40.50.620:FF:000023">
    <property type="entry name" value="Isoleucyl-tRNA synthetase,cytoplasmic"/>
    <property type="match status" value="1"/>
</dbReference>
<dbReference type="SUPFAM" id="SSF47323">
    <property type="entry name" value="Anticodon-binding domain of a subclass of class I aminoacyl-tRNA synthetases"/>
    <property type="match status" value="1"/>
</dbReference>
<keyword evidence="3 10" id="KW-0436">Ligase</keyword>